<feature type="active site" description="Nucleophile" evidence="6">
    <location>
        <position position="87"/>
    </location>
</feature>
<keyword evidence="9" id="KW-1185">Reference proteome</keyword>
<comment type="subcellular location">
    <subcellularLocation>
        <location evidence="6">Cytoplasm</location>
    </subcellularLocation>
</comment>
<dbReference type="PRINTS" id="PR00127">
    <property type="entry name" value="CLPPROTEASEP"/>
</dbReference>
<dbReference type="GO" id="GO:0004252">
    <property type="term" value="F:serine-type endopeptidase activity"/>
    <property type="evidence" value="ECO:0007669"/>
    <property type="project" value="UniProtKB-UniRule"/>
</dbReference>
<reference evidence="8 9" key="1">
    <citation type="submission" date="2019-03" db="EMBL/GenBank/DDBJ databases">
        <title>Sequencing the genomes of 1000 actinobacteria strains.</title>
        <authorList>
            <person name="Klenk H.-P."/>
        </authorList>
    </citation>
    <scope>NUCLEOTIDE SEQUENCE [LARGE SCALE GENOMIC DNA]</scope>
    <source>
        <strain evidence="8 9">DSM 18936</strain>
    </source>
</reference>
<evidence type="ECO:0000256" key="7">
    <source>
        <dbReference type="RuleBase" id="RU003567"/>
    </source>
</evidence>
<comment type="function">
    <text evidence="6">Cleaves peptides in various proteins in a process that requires ATP hydrolysis. Has a chymotrypsin-like activity. Plays a major role in the degradation of misfolded proteins.</text>
</comment>
<name>A0A4R7HYC9_9ACTN</name>
<keyword evidence="5 6" id="KW-0720">Serine protease</keyword>
<dbReference type="SUPFAM" id="SSF52096">
    <property type="entry name" value="ClpP/crotonase"/>
    <property type="match status" value="1"/>
</dbReference>
<protein>
    <recommendedName>
        <fullName evidence="6 7">ATP-dependent Clp protease proteolytic subunit</fullName>
        <ecNumber evidence="6">3.4.21.92</ecNumber>
    </recommendedName>
    <alternativeName>
        <fullName evidence="6">Endopeptidase Clp</fullName>
    </alternativeName>
</protein>
<dbReference type="EMBL" id="SOAU01000001">
    <property type="protein sequence ID" value="TDT15780.1"/>
    <property type="molecule type" value="Genomic_DNA"/>
</dbReference>
<dbReference type="EC" id="3.4.21.92" evidence="6"/>
<dbReference type="OrthoDB" id="9802800at2"/>
<comment type="subunit">
    <text evidence="6">Fourteen ClpP subunits assemble into 2 heptameric rings which stack back to back to give a disk-like structure with a central cavity, resembling the structure of eukaryotic proteasomes.</text>
</comment>
<feature type="active site" evidence="6">
    <location>
        <position position="112"/>
    </location>
</feature>
<dbReference type="GO" id="GO:0009368">
    <property type="term" value="C:endopeptidase Clp complex"/>
    <property type="evidence" value="ECO:0007669"/>
    <property type="project" value="TreeGrafter"/>
</dbReference>
<dbReference type="InterPro" id="IPR001907">
    <property type="entry name" value="ClpP"/>
</dbReference>
<comment type="similarity">
    <text evidence="1 6 7">Belongs to the peptidase S14 family.</text>
</comment>
<evidence type="ECO:0000313" key="8">
    <source>
        <dbReference type="EMBL" id="TDT15780.1"/>
    </source>
</evidence>
<dbReference type="RefSeq" id="WP_133868205.1">
    <property type="nucleotide sequence ID" value="NZ_SOAU01000001.1"/>
</dbReference>
<comment type="catalytic activity">
    <reaction evidence="6">
        <text>Hydrolysis of proteins to small peptides in the presence of ATP and magnesium. alpha-casein is the usual test substrate. In the absence of ATP, only oligopeptides shorter than five residues are hydrolyzed (such as succinyl-Leu-Tyr-|-NHMec, and Leu-Tyr-Leu-|-Tyr-Trp, in which cleavage of the -Tyr-|-Leu- and -Tyr-|-Trp bonds also occurs).</text>
        <dbReference type="EC" id="3.4.21.92"/>
    </reaction>
</comment>
<dbReference type="PANTHER" id="PTHR10381">
    <property type="entry name" value="ATP-DEPENDENT CLP PROTEASE PROTEOLYTIC SUBUNIT"/>
    <property type="match status" value="1"/>
</dbReference>
<keyword evidence="3 6" id="KW-0645">Protease</keyword>
<dbReference type="InterPro" id="IPR023562">
    <property type="entry name" value="ClpP/TepA"/>
</dbReference>
<dbReference type="GO" id="GO:0005737">
    <property type="term" value="C:cytoplasm"/>
    <property type="evidence" value="ECO:0007669"/>
    <property type="project" value="UniProtKB-SubCell"/>
</dbReference>
<accession>A0A4R7HYC9</accession>
<keyword evidence="2 6" id="KW-0963">Cytoplasm</keyword>
<sequence length="202" mass="21225">MTITAARTVSDRLLDARIVMLADEVSDESAHRLVSELLALSADDPQSDICLFINSPGGSVLAGLAVYDVMQLIPNDVVTVATGLAASMGQVLLCAGSSGKRFALPNAQVLMHEGSAGIGGSAADVAIQADNLVATVDRMRSIIARHTGRPIGEVTRDVGRDRWFDAEQARDYGFVDEVVASLDQVLPQRQIRRIGLAAGGAA</sequence>
<comment type="caution">
    <text evidence="8">The sequence shown here is derived from an EMBL/GenBank/DDBJ whole genome shotgun (WGS) entry which is preliminary data.</text>
</comment>
<evidence type="ECO:0000256" key="2">
    <source>
        <dbReference type="ARBA" id="ARBA00022490"/>
    </source>
</evidence>
<evidence type="ECO:0000313" key="9">
    <source>
        <dbReference type="Proteomes" id="UP000294558"/>
    </source>
</evidence>
<dbReference type="GO" id="GO:0004176">
    <property type="term" value="F:ATP-dependent peptidase activity"/>
    <property type="evidence" value="ECO:0007669"/>
    <property type="project" value="InterPro"/>
</dbReference>
<dbReference type="HAMAP" id="MF_00444">
    <property type="entry name" value="ClpP"/>
    <property type="match status" value="1"/>
</dbReference>
<evidence type="ECO:0000256" key="6">
    <source>
        <dbReference type="HAMAP-Rule" id="MF_00444"/>
    </source>
</evidence>
<dbReference type="GO" id="GO:0051117">
    <property type="term" value="F:ATPase binding"/>
    <property type="evidence" value="ECO:0007669"/>
    <property type="project" value="TreeGrafter"/>
</dbReference>
<gene>
    <name evidence="6" type="primary">clpP</name>
    <name evidence="8" type="ORF">BDK89_1358</name>
</gene>
<dbReference type="PANTHER" id="PTHR10381:SF70">
    <property type="entry name" value="ATP-DEPENDENT CLP PROTEASE PROTEOLYTIC SUBUNIT"/>
    <property type="match status" value="1"/>
</dbReference>
<evidence type="ECO:0000256" key="4">
    <source>
        <dbReference type="ARBA" id="ARBA00022801"/>
    </source>
</evidence>
<evidence type="ECO:0000256" key="5">
    <source>
        <dbReference type="ARBA" id="ARBA00022825"/>
    </source>
</evidence>
<dbReference type="AlphaFoldDB" id="A0A4R7HYC9"/>
<dbReference type="InterPro" id="IPR029045">
    <property type="entry name" value="ClpP/crotonase-like_dom_sf"/>
</dbReference>
<dbReference type="GO" id="GO:0006515">
    <property type="term" value="P:protein quality control for misfolded or incompletely synthesized proteins"/>
    <property type="evidence" value="ECO:0007669"/>
    <property type="project" value="TreeGrafter"/>
</dbReference>
<dbReference type="Gene3D" id="3.90.226.10">
    <property type="entry name" value="2-enoyl-CoA Hydratase, Chain A, domain 1"/>
    <property type="match status" value="1"/>
</dbReference>
<dbReference type="CDD" id="cd07017">
    <property type="entry name" value="S14_ClpP_2"/>
    <property type="match status" value="1"/>
</dbReference>
<evidence type="ECO:0000256" key="1">
    <source>
        <dbReference type="ARBA" id="ARBA00007039"/>
    </source>
</evidence>
<organism evidence="8 9">
    <name type="scientific">Ilumatobacter fluminis</name>
    <dbReference type="NCBI Taxonomy" id="467091"/>
    <lineage>
        <taxon>Bacteria</taxon>
        <taxon>Bacillati</taxon>
        <taxon>Actinomycetota</taxon>
        <taxon>Acidimicrobiia</taxon>
        <taxon>Acidimicrobiales</taxon>
        <taxon>Ilumatobacteraceae</taxon>
        <taxon>Ilumatobacter</taxon>
    </lineage>
</organism>
<dbReference type="Proteomes" id="UP000294558">
    <property type="component" value="Unassembled WGS sequence"/>
</dbReference>
<keyword evidence="4 6" id="KW-0378">Hydrolase</keyword>
<dbReference type="Pfam" id="PF00574">
    <property type="entry name" value="CLP_protease"/>
    <property type="match status" value="1"/>
</dbReference>
<proteinExistence type="inferred from homology"/>
<evidence type="ECO:0000256" key="3">
    <source>
        <dbReference type="ARBA" id="ARBA00022670"/>
    </source>
</evidence>